<proteinExistence type="predicted"/>
<dbReference type="EMBL" id="KJ801817">
    <property type="protein sequence ID" value="AII28435.1"/>
    <property type="molecule type" value="Genomic_DNA"/>
</dbReference>
<evidence type="ECO:0000313" key="2">
    <source>
        <dbReference type="EMBL" id="AII28435.1"/>
    </source>
</evidence>
<evidence type="ECO:0000259" key="1">
    <source>
        <dbReference type="Pfam" id="PF04865"/>
    </source>
</evidence>
<evidence type="ECO:0000313" key="3">
    <source>
        <dbReference type="Proteomes" id="UP000030157"/>
    </source>
</evidence>
<sequence length="350" mass="39552">MRLKKISEILGRLIDVTMINTHEINDFSVGSTIRSIYEAVSMELEQYYILGRENILWGIEQGVLNAFDFRKREAKRAYGMVTLEFHTVTQTPVYVPTGTTFDSSLSGAPSTLTFQTMQDYIIPEGVITAKVEVYCTTVGTKGNIPKGRINRVINNISNLKTVYNEFDFLTGTDEESIESVKKRFHAFVESRGRATIKALDYGTRQVEEVAGVYIKEEVGYVRIYAHDLNGDLKQETLDKIKVAIEDYRPAGIKLDVFPVIKSNVQVSATVTISDKSRINSKLEERVELTIRNYLNSQVVSQPLILADLIQVIMNIDDVLIYDCKINNMEGNMAVRDEEIIRAGEVIVELI</sequence>
<dbReference type="RefSeq" id="YP_009147076.1">
    <property type="nucleotide sequence ID" value="NC_027335.2"/>
</dbReference>
<protein>
    <submittedName>
        <fullName evidence="2">Strucutual protein</fullName>
    </submittedName>
</protein>
<dbReference type="GeneID" id="24628124"/>
<reference evidence="2" key="1">
    <citation type="submission" date="2014-05" db="EMBL/GenBank/DDBJ databases">
        <title>Complete genome sequence of Enterococcus faecalis bacteriophage ECP3.</title>
        <authorList>
            <person name="Kang H.-Y."/>
            <person name="Kim S."/>
            <person name="Kim J."/>
        </authorList>
    </citation>
    <scope>NUCLEOTIDE SEQUENCE [LARGE SCALE GENOMIC DNA]</scope>
    <source>
        <strain evidence="2">ECP3</strain>
    </source>
</reference>
<dbReference type="Pfam" id="PF04865">
    <property type="entry name" value="Baseplate_J"/>
    <property type="match status" value="1"/>
</dbReference>
<accession>A0A096XT10</accession>
<dbReference type="Proteomes" id="UP000030157">
    <property type="component" value="Segment"/>
</dbReference>
<name>A0A096XT10_9CAUD</name>
<feature type="domain" description="Baseplate protein J-like barrel" evidence="1">
    <location>
        <begin position="87"/>
        <end position="171"/>
    </location>
</feature>
<organism evidence="2 3">
    <name type="scientific">Enterococcus phage ECP3</name>
    <dbReference type="NCBI Taxonomy" id="1498168"/>
    <lineage>
        <taxon>Viruses</taxon>
        <taxon>Duplodnaviria</taxon>
        <taxon>Heunggongvirae</taxon>
        <taxon>Uroviricota</taxon>
        <taxon>Caudoviricetes</taxon>
        <taxon>Herelleviridae</taxon>
        <taxon>Brockvirinae</taxon>
        <taxon>Kochikohdavirus</taxon>
        <taxon>Kochikohdavirus ECP3</taxon>
    </lineage>
</organism>
<dbReference type="InterPro" id="IPR006949">
    <property type="entry name" value="Barrel_Baseplate_J-like"/>
</dbReference>
<keyword evidence="3" id="KW-1185">Reference proteome</keyword>